<dbReference type="AlphaFoldDB" id="A0A1R0KUA3"/>
<feature type="region of interest" description="Disordered" evidence="1">
    <location>
        <begin position="1"/>
        <end position="22"/>
    </location>
</feature>
<evidence type="ECO:0008006" key="4">
    <source>
        <dbReference type="Google" id="ProtNLM"/>
    </source>
</evidence>
<dbReference type="OrthoDB" id="9804380at2"/>
<evidence type="ECO:0000313" key="2">
    <source>
        <dbReference type="EMBL" id="OLZ51712.1"/>
    </source>
</evidence>
<accession>A0A1R0KUA3</accession>
<comment type="caution">
    <text evidence="2">The sequence shown here is derived from an EMBL/GenBank/DDBJ whole genome shotgun (WGS) entry which is preliminary data.</text>
</comment>
<gene>
    <name evidence="2" type="ORF">BS329_15730</name>
</gene>
<keyword evidence="3" id="KW-1185">Reference proteome</keyword>
<organism evidence="2 3">
    <name type="scientific">Amycolatopsis coloradensis</name>
    <dbReference type="NCBI Taxonomy" id="76021"/>
    <lineage>
        <taxon>Bacteria</taxon>
        <taxon>Bacillati</taxon>
        <taxon>Actinomycetota</taxon>
        <taxon>Actinomycetes</taxon>
        <taxon>Pseudonocardiales</taxon>
        <taxon>Pseudonocardiaceae</taxon>
        <taxon>Amycolatopsis</taxon>
    </lineage>
</organism>
<dbReference type="EMBL" id="MQUQ01000007">
    <property type="protein sequence ID" value="OLZ51712.1"/>
    <property type="molecule type" value="Genomic_DNA"/>
</dbReference>
<dbReference type="Proteomes" id="UP000187486">
    <property type="component" value="Unassembled WGS sequence"/>
</dbReference>
<evidence type="ECO:0000256" key="1">
    <source>
        <dbReference type="SAM" id="MobiDB-lite"/>
    </source>
</evidence>
<evidence type="ECO:0000313" key="3">
    <source>
        <dbReference type="Proteomes" id="UP000187486"/>
    </source>
</evidence>
<dbReference type="Gene3D" id="3.40.50.300">
    <property type="entry name" value="P-loop containing nucleotide triphosphate hydrolases"/>
    <property type="match status" value="1"/>
</dbReference>
<dbReference type="RefSeq" id="WP_076161397.1">
    <property type="nucleotide sequence ID" value="NZ_MQUQ01000007.1"/>
</dbReference>
<protein>
    <recommendedName>
        <fullName evidence="4">ATP-binding protein</fullName>
    </recommendedName>
</protein>
<dbReference type="SUPFAM" id="SSF52540">
    <property type="entry name" value="P-loop containing nucleoside triphosphate hydrolases"/>
    <property type="match status" value="1"/>
</dbReference>
<reference evidence="2 3" key="1">
    <citation type="submission" date="2016-01" db="EMBL/GenBank/DDBJ databases">
        <title>Amycolatopsis coloradensis genome sequencing and assembly.</title>
        <authorList>
            <person name="Mayilraj S."/>
        </authorList>
    </citation>
    <scope>NUCLEOTIDE SEQUENCE [LARGE SCALE GENOMIC DNA]</scope>
    <source>
        <strain evidence="2 3">DSM 44225</strain>
    </source>
</reference>
<proteinExistence type="predicted"/>
<name>A0A1R0KUA3_9PSEU</name>
<dbReference type="InterPro" id="IPR027417">
    <property type="entry name" value="P-loop_NTPase"/>
</dbReference>
<sequence length="519" mass="55948">MSMFGRRATKAATDADDSPAGDLVIPQTVADAAIRHRPEVTDPLADLRALPVPPARGWAARRSGRDHHVGSAALWQGTTTQLAGLFPFVGGSGARVRGVPIGHDLHTHEPIGLHPGDWLKTGIISNTGLWVQAQPGVGKSAFAKRLGTGLCAFGWMLFVPADVKGEYTALIRRLGGTVIKVGRGHDAINPLDPGPLAALLATTSGRERDALRESIRARQTSLLEGLLLLELDRQPTPTERNLVSRAIDLATDAAVDNQPTIPEVRAALEQAPQQLLSAARVNDDRGRYFDLIREVLSSFDLLVDGPLRGLFDRRSTARLDPASPATSLDISVLDEETDEVVAAAMLCSWAWGAAMIEARQAGQGRNILWIQDEAWRALRTGSGLVEKSDRLTRLNRHKGVASVYLTHSMDDLEALPSEEDRAKARGIAARCAIHVYGGLPATELRSLTVSLSSREADMLSSWQSAGTWVPGQRHPGRGLYLIKAGERAGLPVRMNLSPRELELYNTDSAFDSAPRSAVA</sequence>
<dbReference type="STRING" id="76021.BS329_15730"/>